<accession>A0A517TSR9</accession>
<dbReference type="Pfam" id="PF01261">
    <property type="entry name" value="AP_endonuc_2"/>
    <property type="match status" value="1"/>
</dbReference>
<organism evidence="3 4">
    <name type="scientific">Lacipirellula limnantheis</name>
    <dbReference type="NCBI Taxonomy" id="2528024"/>
    <lineage>
        <taxon>Bacteria</taxon>
        <taxon>Pseudomonadati</taxon>
        <taxon>Planctomycetota</taxon>
        <taxon>Planctomycetia</taxon>
        <taxon>Pirellulales</taxon>
        <taxon>Lacipirellulaceae</taxon>
        <taxon>Lacipirellula</taxon>
    </lineage>
</organism>
<dbReference type="EMBL" id="CP036339">
    <property type="protein sequence ID" value="QDT71424.1"/>
    <property type="molecule type" value="Genomic_DNA"/>
</dbReference>
<name>A0A517TSR9_9BACT</name>
<dbReference type="Gene3D" id="3.20.20.150">
    <property type="entry name" value="Divalent-metal-dependent TIM barrel enzymes"/>
    <property type="match status" value="1"/>
</dbReference>
<reference evidence="3 4" key="1">
    <citation type="submission" date="2019-02" db="EMBL/GenBank/DDBJ databases">
        <title>Deep-cultivation of Planctomycetes and their phenomic and genomic characterization uncovers novel biology.</title>
        <authorList>
            <person name="Wiegand S."/>
            <person name="Jogler M."/>
            <person name="Boedeker C."/>
            <person name="Pinto D."/>
            <person name="Vollmers J."/>
            <person name="Rivas-Marin E."/>
            <person name="Kohn T."/>
            <person name="Peeters S.H."/>
            <person name="Heuer A."/>
            <person name="Rast P."/>
            <person name="Oberbeckmann S."/>
            <person name="Bunk B."/>
            <person name="Jeske O."/>
            <person name="Meyerdierks A."/>
            <person name="Storesund J.E."/>
            <person name="Kallscheuer N."/>
            <person name="Luecker S."/>
            <person name="Lage O.M."/>
            <person name="Pohl T."/>
            <person name="Merkel B.J."/>
            <person name="Hornburger P."/>
            <person name="Mueller R.-W."/>
            <person name="Bruemmer F."/>
            <person name="Labrenz M."/>
            <person name="Spormann A.M."/>
            <person name="Op den Camp H."/>
            <person name="Overmann J."/>
            <person name="Amann R."/>
            <person name="Jetten M.S.M."/>
            <person name="Mascher T."/>
            <person name="Medema M.H."/>
            <person name="Devos D.P."/>
            <person name="Kaster A.-K."/>
            <person name="Ovreas L."/>
            <person name="Rohde M."/>
            <person name="Galperin M.Y."/>
            <person name="Jogler C."/>
        </authorList>
    </citation>
    <scope>NUCLEOTIDE SEQUENCE [LARGE SCALE GENOMIC DNA]</scope>
    <source>
        <strain evidence="3 4">I41</strain>
    </source>
</reference>
<gene>
    <name evidence="3" type="primary">hyi_1</name>
    <name evidence="3" type="ORF">I41_05810</name>
</gene>
<sequence length="294" mass="32243">MPQAEQFNRRTAAKAAGTALAATFVASLAAGESRSEETAPSAPKGNVKQSLCRWCYGDVPLDKLAAAAKAIGYQSIELVTPEEFPTVQAAGLTCAMLSGADAIDRGFNRPQHHEQLKIALADHIEFAAKHGMPNVICFSGNRRGMSDDEGLEHCTAGLKQIVGLAEQKNVTICMELLNSRVDHGDYMCDRTPWGVELVKQVGSPRFKLLYDIYHMQIMEGDVIRTIRDNQQYIGHYHTGGNPGRHEIDDTQELNYPAIMRAIVETGYDGYVGQEFIPSRDPLTSLAEGFKICDV</sequence>
<dbReference type="PANTHER" id="PTHR43489">
    <property type="entry name" value="ISOMERASE"/>
    <property type="match status" value="1"/>
</dbReference>
<protein>
    <submittedName>
        <fullName evidence="3">Hydroxypyruvate isomerase</fullName>
        <ecNumber evidence="3">5.3.1.22</ecNumber>
    </submittedName>
</protein>
<evidence type="ECO:0000256" key="1">
    <source>
        <dbReference type="ARBA" id="ARBA00023235"/>
    </source>
</evidence>
<feature type="domain" description="Xylose isomerase-like TIM barrel" evidence="2">
    <location>
        <begin position="66"/>
        <end position="285"/>
    </location>
</feature>
<dbReference type="EC" id="5.3.1.22" evidence="3"/>
<dbReference type="InterPro" id="IPR036237">
    <property type="entry name" value="Xyl_isomerase-like_sf"/>
</dbReference>
<dbReference type="GO" id="GO:0008903">
    <property type="term" value="F:hydroxypyruvate isomerase activity"/>
    <property type="evidence" value="ECO:0007669"/>
    <property type="project" value="UniProtKB-EC"/>
</dbReference>
<dbReference type="AlphaFoldDB" id="A0A517TSR9"/>
<dbReference type="Proteomes" id="UP000317909">
    <property type="component" value="Chromosome"/>
</dbReference>
<dbReference type="InterPro" id="IPR050417">
    <property type="entry name" value="Sugar_Epim/Isomerase"/>
</dbReference>
<evidence type="ECO:0000313" key="4">
    <source>
        <dbReference type="Proteomes" id="UP000317909"/>
    </source>
</evidence>
<dbReference type="OrthoDB" id="9786584at2"/>
<dbReference type="InterPro" id="IPR013022">
    <property type="entry name" value="Xyl_isomerase-like_TIM-brl"/>
</dbReference>
<dbReference type="PANTHER" id="PTHR43489:SF3">
    <property type="entry name" value="XYLOSE ISOMERASE DOMAIN PROTEIN TIM BARREL"/>
    <property type="match status" value="1"/>
</dbReference>
<proteinExistence type="predicted"/>
<dbReference type="RefSeq" id="WP_145430688.1">
    <property type="nucleotide sequence ID" value="NZ_CP036339.1"/>
</dbReference>
<keyword evidence="3" id="KW-0670">Pyruvate</keyword>
<evidence type="ECO:0000259" key="2">
    <source>
        <dbReference type="Pfam" id="PF01261"/>
    </source>
</evidence>
<dbReference type="KEGG" id="llh:I41_05810"/>
<dbReference type="SUPFAM" id="SSF51658">
    <property type="entry name" value="Xylose isomerase-like"/>
    <property type="match status" value="1"/>
</dbReference>
<evidence type="ECO:0000313" key="3">
    <source>
        <dbReference type="EMBL" id="QDT71424.1"/>
    </source>
</evidence>
<keyword evidence="1 3" id="KW-0413">Isomerase</keyword>
<keyword evidence="4" id="KW-1185">Reference proteome</keyword>